<gene>
    <name evidence="1" type="ORF">SAMN02745724_00399</name>
</gene>
<dbReference type="Proteomes" id="UP000198862">
    <property type="component" value="Unassembled WGS sequence"/>
</dbReference>
<evidence type="ECO:0000313" key="1">
    <source>
        <dbReference type="EMBL" id="SFB89523.1"/>
    </source>
</evidence>
<sequence>MKIKNTAYFYLTFFILALLLSIKLNAQEVQFSGFTRLVTGASINDKTPYEEHHGDFSFKPDSLIGLQLDVPINKTFSATAQILGTRDKHKNSGLEWLYLSYTPNASTNIKLGQLRTSFFTYSDVLDVGFAYHWIKPPEEVYASFFFSHFDGINLQHHIVNKTFTTKIEAFYGKFNDEVSFSDQTFTPDVENFTGLVLTTEFNALSIRAAYSQANVSIKDDNLMPLITTLHQLNQSTAAQALLIDDKMKYYQLSINYDAFDYFIKTEWLSLKHDLHLIGEGTSYYISTGYQLNDYTFHLTYADRDDNFSRKLPSLSLPSTPSLKPLISTYNGIQAELIEADQNSWSLGVRWDLKSDLALKAELKRTHYSFTHNNVNVLMLALDWVF</sequence>
<proteinExistence type="predicted"/>
<reference evidence="1 2" key="1">
    <citation type="submission" date="2016-10" db="EMBL/GenBank/DDBJ databases">
        <authorList>
            <person name="de Groot N.N."/>
        </authorList>
    </citation>
    <scope>NUCLEOTIDE SEQUENCE [LARGE SCALE GENOMIC DNA]</scope>
    <source>
        <strain evidence="1 2">DSM 6059</strain>
    </source>
</reference>
<dbReference type="InterPro" id="IPR023614">
    <property type="entry name" value="Porin_dom_sf"/>
</dbReference>
<evidence type="ECO:0008006" key="3">
    <source>
        <dbReference type="Google" id="ProtNLM"/>
    </source>
</evidence>
<dbReference type="OrthoDB" id="197869at2"/>
<dbReference type="STRING" id="1123010.SAMN02745724_00399"/>
<protein>
    <recommendedName>
        <fullName evidence="3">Porin</fullName>
    </recommendedName>
</protein>
<name>A0A1I1EX93_9GAMM</name>
<dbReference type="EMBL" id="FOLO01000002">
    <property type="protein sequence ID" value="SFB89523.1"/>
    <property type="molecule type" value="Genomic_DNA"/>
</dbReference>
<dbReference type="Gene3D" id="2.40.160.10">
    <property type="entry name" value="Porin"/>
    <property type="match status" value="1"/>
</dbReference>
<dbReference type="RefSeq" id="WP_091979360.1">
    <property type="nucleotide sequence ID" value="NZ_FOLO01000002.1"/>
</dbReference>
<keyword evidence="2" id="KW-1185">Reference proteome</keyword>
<accession>A0A1I1EX93</accession>
<organism evidence="1 2">
    <name type="scientific">Pseudoalteromonas denitrificans DSM 6059</name>
    <dbReference type="NCBI Taxonomy" id="1123010"/>
    <lineage>
        <taxon>Bacteria</taxon>
        <taxon>Pseudomonadati</taxon>
        <taxon>Pseudomonadota</taxon>
        <taxon>Gammaproteobacteria</taxon>
        <taxon>Alteromonadales</taxon>
        <taxon>Pseudoalteromonadaceae</taxon>
        <taxon>Pseudoalteromonas</taxon>
    </lineage>
</organism>
<dbReference type="SUPFAM" id="SSF56935">
    <property type="entry name" value="Porins"/>
    <property type="match status" value="1"/>
</dbReference>
<evidence type="ECO:0000313" key="2">
    <source>
        <dbReference type="Proteomes" id="UP000198862"/>
    </source>
</evidence>
<dbReference type="AlphaFoldDB" id="A0A1I1EX93"/>